<feature type="signal peptide" evidence="2">
    <location>
        <begin position="1"/>
        <end position="31"/>
    </location>
</feature>
<evidence type="ECO:0000256" key="2">
    <source>
        <dbReference type="SAM" id="SignalP"/>
    </source>
</evidence>
<organism evidence="3 4">
    <name type="scientific">Pseudomonas alkylphenolica</name>
    <dbReference type="NCBI Taxonomy" id="237609"/>
    <lineage>
        <taxon>Bacteria</taxon>
        <taxon>Pseudomonadati</taxon>
        <taxon>Pseudomonadota</taxon>
        <taxon>Gammaproteobacteria</taxon>
        <taxon>Pseudomonadales</taxon>
        <taxon>Pseudomonadaceae</taxon>
        <taxon>Pseudomonas</taxon>
    </lineage>
</organism>
<dbReference type="HOGENOM" id="CLU_155310_0_0_6"/>
<dbReference type="KEGG" id="palk:PSAKL28_30420"/>
<name>A0A077F9Z1_9PSED</name>
<feature type="region of interest" description="Disordered" evidence="1">
    <location>
        <begin position="87"/>
        <end position="118"/>
    </location>
</feature>
<protein>
    <submittedName>
        <fullName evidence="3">Integrative conjugative element protein, RAQPRD family</fullName>
    </submittedName>
</protein>
<gene>
    <name evidence="3" type="ORF">PSAKL28_30420</name>
</gene>
<accession>A0A077F9Z1</accession>
<proteinExistence type="predicted"/>
<dbReference type="EMBL" id="CP009048">
    <property type="protein sequence ID" value="AIL62227.1"/>
    <property type="molecule type" value="Genomic_DNA"/>
</dbReference>
<dbReference type="NCBIfam" id="TIGR01690">
    <property type="entry name" value="ICE_RAQPRD"/>
    <property type="match status" value="1"/>
</dbReference>
<dbReference type="AlphaFoldDB" id="A0A077F9Z1"/>
<sequence>MARFHNSAYAWRRPVVALLLTSIFITQLVAAADDGYEREHLAAVARQLDLLDRLAKQSASTAPESRSRYHFDYRRLDADLQRMQSGINDYLTPQRAQPRDPSALLGDYRQDAEQEDDR</sequence>
<dbReference type="Pfam" id="PF09686">
    <property type="entry name" value="Plasmid_RAQPRD"/>
    <property type="match status" value="1"/>
</dbReference>
<feature type="chain" id="PRO_5001718124" evidence="2">
    <location>
        <begin position="32"/>
        <end position="118"/>
    </location>
</feature>
<reference evidence="3 4" key="1">
    <citation type="submission" date="2014-07" db="EMBL/GenBank/DDBJ databases">
        <authorList>
            <person name="Lee K."/>
            <person name="Lim J.Y."/>
            <person name="Hwang I."/>
        </authorList>
    </citation>
    <scope>NUCLEOTIDE SEQUENCE [LARGE SCALE GENOMIC DNA]</scope>
    <source>
        <strain evidence="3 4">KL28</strain>
    </source>
</reference>
<dbReference type="Proteomes" id="UP000028931">
    <property type="component" value="Chromosome"/>
</dbReference>
<dbReference type="OrthoDB" id="8910666at2"/>
<evidence type="ECO:0000313" key="3">
    <source>
        <dbReference type="EMBL" id="AIL62227.1"/>
    </source>
</evidence>
<keyword evidence="2" id="KW-0732">Signal</keyword>
<evidence type="ECO:0000313" key="4">
    <source>
        <dbReference type="Proteomes" id="UP000028931"/>
    </source>
</evidence>
<evidence type="ECO:0000256" key="1">
    <source>
        <dbReference type="SAM" id="MobiDB-lite"/>
    </source>
</evidence>
<dbReference type="RefSeq" id="WP_038612044.1">
    <property type="nucleotide sequence ID" value="NZ_CP009048.1"/>
</dbReference>
<dbReference type="InterPro" id="IPR019110">
    <property type="entry name" value="Uncharacterised_RAQPRD"/>
</dbReference>